<evidence type="ECO:0000313" key="5">
    <source>
        <dbReference type="EMBL" id="PKY71051.1"/>
    </source>
</evidence>
<evidence type="ECO:0000259" key="4">
    <source>
        <dbReference type="PROSITE" id="PS50893"/>
    </source>
</evidence>
<proteinExistence type="predicted"/>
<protein>
    <submittedName>
        <fullName evidence="5">ABC transporter ATP-binding protein</fullName>
    </submittedName>
</protein>
<gene>
    <name evidence="5" type="ORF">CYJ40_03100</name>
</gene>
<dbReference type="EMBL" id="PKGO01000002">
    <property type="protein sequence ID" value="PKY71051.1"/>
    <property type="molecule type" value="Genomic_DNA"/>
</dbReference>
<dbReference type="PROSITE" id="PS50893">
    <property type="entry name" value="ABC_TRANSPORTER_2"/>
    <property type="match status" value="1"/>
</dbReference>
<evidence type="ECO:0000256" key="3">
    <source>
        <dbReference type="ARBA" id="ARBA00022840"/>
    </source>
</evidence>
<dbReference type="Pfam" id="PF00005">
    <property type="entry name" value="ABC_tran"/>
    <property type="match status" value="1"/>
</dbReference>
<dbReference type="InterPro" id="IPR027417">
    <property type="entry name" value="P-loop_NTPase"/>
</dbReference>
<dbReference type="Gene3D" id="3.40.50.300">
    <property type="entry name" value="P-loop containing nucleotide triphosphate hydrolases"/>
    <property type="match status" value="1"/>
</dbReference>
<dbReference type="InterPro" id="IPR017871">
    <property type="entry name" value="ABC_transporter-like_CS"/>
</dbReference>
<dbReference type="Proteomes" id="UP000242755">
    <property type="component" value="Unassembled WGS sequence"/>
</dbReference>
<keyword evidence="3 5" id="KW-0067">ATP-binding</keyword>
<dbReference type="CDD" id="cd03235">
    <property type="entry name" value="ABC_Metallic_Cations"/>
    <property type="match status" value="1"/>
</dbReference>
<keyword evidence="1" id="KW-0813">Transport</keyword>
<evidence type="ECO:0000313" key="6">
    <source>
        <dbReference type="Proteomes" id="UP000242755"/>
    </source>
</evidence>
<evidence type="ECO:0000256" key="1">
    <source>
        <dbReference type="ARBA" id="ARBA00022448"/>
    </source>
</evidence>
<dbReference type="InterPro" id="IPR050153">
    <property type="entry name" value="Metal_Ion_Import_ABC"/>
</dbReference>
<dbReference type="STRING" id="1176165.GCA_001584405_00090"/>
<accession>A0A2I1IIV3</accession>
<dbReference type="GO" id="GO:0016887">
    <property type="term" value="F:ATP hydrolysis activity"/>
    <property type="evidence" value="ECO:0007669"/>
    <property type="project" value="InterPro"/>
</dbReference>
<dbReference type="InterPro" id="IPR003439">
    <property type="entry name" value="ABC_transporter-like_ATP-bd"/>
</dbReference>
<dbReference type="GO" id="GO:0005524">
    <property type="term" value="F:ATP binding"/>
    <property type="evidence" value="ECO:0007669"/>
    <property type="project" value="UniProtKB-KW"/>
</dbReference>
<dbReference type="AlphaFoldDB" id="A0A2I1IIV3"/>
<dbReference type="PANTHER" id="PTHR42734">
    <property type="entry name" value="METAL TRANSPORT SYSTEM ATP-BINDING PROTEIN TM_0124-RELATED"/>
    <property type="match status" value="1"/>
</dbReference>
<dbReference type="InterPro" id="IPR003593">
    <property type="entry name" value="AAA+_ATPase"/>
</dbReference>
<dbReference type="SUPFAM" id="SSF52540">
    <property type="entry name" value="P-loop containing nucleoside triphosphate hydrolases"/>
    <property type="match status" value="1"/>
</dbReference>
<name>A0A2I1IIV3_9MICO</name>
<dbReference type="PROSITE" id="PS00211">
    <property type="entry name" value="ABC_TRANSPORTER_1"/>
    <property type="match status" value="1"/>
</dbReference>
<comment type="caution">
    <text evidence="5">The sequence shown here is derived from an EMBL/GenBank/DDBJ whole genome shotgun (WGS) entry which is preliminary data.</text>
</comment>
<reference evidence="5 6" key="1">
    <citation type="submission" date="2017-12" db="EMBL/GenBank/DDBJ databases">
        <title>Phylogenetic diversity of female urinary microbiome.</title>
        <authorList>
            <person name="Thomas-White K."/>
            <person name="Wolfe A.J."/>
        </authorList>
    </citation>
    <scope>NUCLEOTIDE SEQUENCE [LARGE SCALE GENOMIC DNA]</scope>
    <source>
        <strain evidence="5 6">UMB0426</strain>
    </source>
</reference>
<sequence>MLACRLSNCPKPSTRAKPMSTGWDRTSATWKRPLKADQTQPSERTCSLISSPALSITDGQLRFGERVLWHHLSIDVEPGEFIAVLGPNGTGKTSLLKTLLGQYRLYEGTVEVNGHAAYRGDADVGYVPQQRGVDRDTPLRARDLVRFGIDGHRFGFGLPNRKKERRVDELLAQVGATDFADSPVGILSGGELQRLRLAQALASNPKLLLCDEPLLSLDINHQHLVARLLDEKRRERNMAILFVTHEINPILKYVDRVLYIAGGHFLVGTPDEVLTSEALSSLFGTKIEVVTVGGQLVVVGTEADHHHPEEAGL</sequence>
<feature type="domain" description="ABC transporter" evidence="4">
    <location>
        <begin position="54"/>
        <end position="287"/>
    </location>
</feature>
<dbReference type="SMART" id="SM00382">
    <property type="entry name" value="AAA"/>
    <property type="match status" value="1"/>
</dbReference>
<keyword evidence="2" id="KW-0547">Nucleotide-binding</keyword>
<organism evidence="5 6">
    <name type="scientific">Brevibacterium ravenspurgense</name>
    <dbReference type="NCBI Taxonomy" id="479117"/>
    <lineage>
        <taxon>Bacteria</taxon>
        <taxon>Bacillati</taxon>
        <taxon>Actinomycetota</taxon>
        <taxon>Actinomycetes</taxon>
        <taxon>Micrococcales</taxon>
        <taxon>Brevibacteriaceae</taxon>
        <taxon>Brevibacterium</taxon>
    </lineage>
</organism>
<evidence type="ECO:0000256" key="2">
    <source>
        <dbReference type="ARBA" id="ARBA00022741"/>
    </source>
</evidence>